<dbReference type="Pfam" id="PF10025">
    <property type="entry name" value="DUF2267"/>
    <property type="match status" value="1"/>
</dbReference>
<feature type="compositionally biased region" description="Polar residues" evidence="1">
    <location>
        <begin position="199"/>
        <end position="209"/>
    </location>
</feature>
<dbReference type="AlphaFoldDB" id="A0A9Q9IMU6"/>
<dbReference type="InterPro" id="IPR038282">
    <property type="entry name" value="DUF2267_sf"/>
</dbReference>
<dbReference type="InterPro" id="IPR018727">
    <property type="entry name" value="DUF2267"/>
</dbReference>
<dbReference type="KEGG" id="daur:Daura_17895"/>
<dbReference type="RefSeq" id="WP_081971713.1">
    <property type="nucleotide sequence ID" value="NZ_CP073767.1"/>
</dbReference>
<dbReference type="Gene3D" id="1.10.490.110">
    <property type="entry name" value="Uncharacterized conserved protein DUF2267"/>
    <property type="match status" value="1"/>
</dbReference>
<keyword evidence="3" id="KW-1185">Reference proteome</keyword>
<name>A0A9Q9IMU6_9ACTN</name>
<feature type="region of interest" description="Disordered" evidence="1">
    <location>
        <begin position="174"/>
        <end position="209"/>
    </location>
</feature>
<protein>
    <submittedName>
        <fullName evidence="2">DUF2267 domain-containing protein</fullName>
    </submittedName>
</protein>
<organism evidence="2 3">
    <name type="scientific">Dactylosporangium aurantiacum</name>
    <dbReference type="NCBI Taxonomy" id="35754"/>
    <lineage>
        <taxon>Bacteria</taxon>
        <taxon>Bacillati</taxon>
        <taxon>Actinomycetota</taxon>
        <taxon>Actinomycetes</taxon>
        <taxon>Micromonosporales</taxon>
        <taxon>Micromonosporaceae</taxon>
        <taxon>Dactylosporangium</taxon>
    </lineage>
</organism>
<proteinExistence type="predicted"/>
<evidence type="ECO:0000256" key="1">
    <source>
        <dbReference type="SAM" id="MobiDB-lite"/>
    </source>
</evidence>
<accession>A0A9Q9IMU6</accession>
<sequence>MTSTRSDVFERATRTSHAWLDAVAAELGTSDAHAAYRILRAWLHTFRDRLPIDKSVDFAAGLPELLRGVYFEGWRPAHVPLKYGAEEYRRRFAEEAGIDVTEVARTAPAVTGALRGQLAAGQLDRALAQLPTAVRGVVDGAGRPPADGGREAWMHALDVQMEELVTAVKTLADSLQHPPDGRTGAPEAAPAMAARTAGSSTSSPLGWTD</sequence>
<evidence type="ECO:0000313" key="2">
    <source>
        <dbReference type="EMBL" id="UWZ57873.1"/>
    </source>
</evidence>
<evidence type="ECO:0000313" key="3">
    <source>
        <dbReference type="Proteomes" id="UP001058003"/>
    </source>
</evidence>
<gene>
    <name evidence="2" type="ORF">Daura_17895</name>
</gene>
<dbReference type="OrthoDB" id="20942at2"/>
<feature type="compositionally biased region" description="Low complexity" evidence="1">
    <location>
        <begin position="182"/>
        <end position="198"/>
    </location>
</feature>
<reference evidence="2" key="1">
    <citation type="submission" date="2021-04" db="EMBL/GenBank/DDBJ databases">
        <title>Dactylosporangium aurantiacum NRRL B-8018 full assembly.</title>
        <authorList>
            <person name="Hartkoorn R.C."/>
            <person name="Beaudoing E."/>
            <person name="Hot D."/>
        </authorList>
    </citation>
    <scope>NUCLEOTIDE SEQUENCE</scope>
    <source>
        <strain evidence="2">NRRL B-8018</strain>
    </source>
</reference>
<dbReference type="EMBL" id="CP073767">
    <property type="protein sequence ID" value="UWZ57873.1"/>
    <property type="molecule type" value="Genomic_DNA"/>
</dbReference>
<dbReference type="Proteomes" id="UP001058003">
    <property type="component" value="Chromosome"/>
</dbReference>